<accession>A0A1E5R2L2</accession>
<dbReference type="InterPro" id="IPR052279">
    <property type="entry name" value="EngB_GTPase"/>
</dbReference>
<dbReference type="InterPro" id="IPR006073">
    <property type="entry name" value="GTP-bd"/>
</dbReference>
<dbReference type="FunCoup" id="A0A1E5R2L2">
    <property type="interactions" value="253"/>
</dbReference>
<organism evidence="6 7">
    <name type="scientific">Hanseniaspora osmophila</name>
    <dbReference type="NCBI Taxonomy" id="56408"/>
    <lineage>
        <taxon>Eukaryota</taxon>
        <taxon>Fungi</taxon>
        <taxon>Dikarya</taxon>
        <taxon>Ascomycota</taxon>
        <taxon>Saccharomycotina</taxon>
        <taxon>Saccharomycetes</taxon>
        <taxon>Saccharomycodales</taxon>
        <taxon>Saccharomycodaceae</taxon>
        <taxon>Hanseniaspora</taxon>
    </lineage>
</organism>
<dbReference type="GO" id="GO:0046872">
    <property type="term" value="F:metal ion binding"/>
    <property type="evidence" value="ECO:0007669"/>
    <property type="project" value="UniProtKB-KW"/>
</dbReference>
<dbReference type="Pfam" id="PF01926">
    <property type="entry name" value="MMR_HSR1"/>
    <property type="match status" value="1"/>
</dbReference>
<feature type="domain" description="EngB-type G" evidence="5">
    <location>
        <begin position="119"/>
        <end position="302"/>
    </location>
</feature>
<protein>
    <submittedName>
        <fullName evidence="6">MIOREX complex component 8</fullName>
    </submittedName>
</protein>
<reference evidence="7" key="1">
    <citation type="journal article" date="2016" name="Genome Announc.">
        <title>Genome sequences of three species of Hanseniaspora isolated from spontaneous wine fermentations.</title>
        <authorList>
            <person name="Sternes P.R."/>
            <person name="Lee D."/>
            <person name="Kutyna D.R."/>
            <person name="Borneman A.R."/>
        </authorList>
    </citation>
    <scope>NUCLEOTIDE SEQUENCE [LARGE SCALE GENOMIC DNA]</scope>
    <source>
        <strain evidence="7">AWRI3579</strain>
    </source>
</reference>
<keyword evidence="3" id="KW-0460">Magnesium</keyword>
<dbReference type="EMBL" id="LPNM01000011">
    <property type="protein sequence ID" value="OEJ80803.1"/>
    <property type="molecule type" value="Genomic_DNA"/>
</dbReference>
<keyword evidence="4" id="KW-0342">GTP-binding</keyword>
<dbReference type="CDD" id="cd01876">
    <property type="entry name" value="YihA_EngB"/>
    <property type="match status" value="1"/>
</dbReference>
<dbReference type="PANTHER" id="PTHR46498:SF1">
    <property type="entry name" value="GTP-BINDING PROTEIN 8"/>
    <property type="match status" value="1"/>
</dbReference>
<dbReference type="PANTHER" id="PTHR46498">
    <property type="entry name" value="GTP-BINDING PROTEIN 8"/>
    <property type="match status" value="1"/>
</dbReference>
<evidence type="ECO:0000256" key="3">
    <source>
        <dbReference type="ARBA" id="ARBA00022842"/>
    </source>
</evidence>
<keyword evidence="2" id="KW-0547">Nucleotide-binding</keyword>
<dbReference type="GO" id="GO:0005739">
    <property type="term" value="C:mitochondrion"/>
    <property type="evidence" value="ECO:0007669"/>
    <property type="project" value="TreeGrafter"/>
</dbReference>
<evidence type="ECO:0000256" key="4">
    <source>
        <dbReference type="ARBA" id="ARBA00023134"/>
    </source>
</evidence>
<name>A0A1E5R2L2_9ASCO</name>
<dbReference type="STRING" id="56408.A0A1E5R2L2"/>
<evidence type="ECO:0000256" key="2">
    <source>
        <dbReference type="ARBA" id="ARBA00022741"/>
    </source>
</evidence>
<dbReference type="SUPFAM" id="SSF52540">
    <property type="entry name" value="P-loop containing nucleoside triphosphate hydrolases"/>
    <property type="match status" value="1"/>
</dbReference>
<dbReference type="PROSITE" id="PS51706">
    <property type="entry name" value="G_ENGB"/>
    <property type="match status" value="1"/>
</dbReference>
<keyword evidence="7" id="KW-1185">Reference proteome</keyword>
<evidence type="ECO:0000256" key="1">
    <source>
        <dbReference type="ARBA" id="ARBA00022723"/>
    </source>
</evidence>
<evidence type="ECO:0000259" key="5">
    <source>
        <dbReference type="PROSITE" id="PS51706"/>
    </source>
</evidence>
<dbReference type="OrthoDB" id="391988at2759"/>
<dbReference type="Proteomes" id="UP000095728">
    <property type="component" value="Unassembled WGS sequence"/>
</dbReference>
<evidence type="ECO:0000313" key="6">
    <source>
        <dbReference type="EMBL" id="OEJ80803.1"/>
    </source>
</evidence>
<dbReference type="AlphaFoldDB" id="A0A1E5R2L2"/>
<dbReference type="InParanoid" id="A0A1E5R2L2"/>
<comment type="caution">
    <text evidence="6">The sequence shown here is derived from an EMBL/GenBank/DDBJ whole genome shotgun (WGS) entry which is preliminary data.</text>
</comment>
<dbReference type="InterPro" id="IPR030393">
    <property type="entry name" value="G_ENGB_dom"/>
</dbReference>
<keyword evidence="1" id="KW-0479">Metal-binding</keyword>
<dbReference type="InterPro" id="IPR027417">
    <property type="entry name" value="P-loop_NTPase"/>
</dbReference>
<evidence type="ECO:0000313" key="7">
    <source>
        <dbReference type="Proteomes" id="UP000095728"/>
    </source>
</evidence>
<dbReference type="GO" id="GO:0005525">
    <property type="term" value="F:GTP binding"/>
    <property type="evidence" value="ECO:0007669"/>
    <property type="project" value="UniProtKB-KW"/>
</dbReference>
<proteinExistence type="predicted"/>
<gene>
    <name evidence="6" type="ORF">AWRI3579_g3990</name>
</gene>
<dbReference type="Gene3D" id="3.40.50.300">
    <property type="entry name" value="P-loop containing nucleotide triphosphate hydrolases"/>
    <property type="match status" value="1"/>
</dbReference>
<sequence length="303" mass="34585">MFLSTKILYQNGLKSVARTNYIATVNKAQAILEQRKIEQSGLSSKFRKKNSKQEEDTQVFYRFLQKLENRYNTEYKPASESAIQACNGIIKSLESKFEFGAPQYEIFEQKDSNTYQNKILPEIIFLGKCNSGKSTLLNNLLTNGKKKDLTKLARASKVAGYTKMLNVYNISNRFKIVDSPGYGVKGTAEQGDVTMNYLLKRKNLRRVYLLASAVTGLNHYDSAIIDYLIEHAIPFEIVWTKMDKVTPSLEPILLDNIDKSGVLEMPVKPRFFFINSKLNKQKCPKRYGLENLKVSIMQACNLL</sequence>